<accession>A0A844Z7I2</accession>
<evidence type="ECO:0000313" key="3">
    <source>
        <dbReference type="Proteomes" id="UP000460290"/>
    </source>
</evidence>
<dbReference type="InterPro" id="IPR045175">
    <property type="entry name" value="M28_fam"/>
</dbReference>
<sequence length="486" mass="52133">MAGAAALFATVSCAPINGPRSTSADSLQAIEADMRAHIAVLASDEFEGRRPGTDGERKTLSYLAREWQEAGLQSATNDPANPWFAPVELALWAQDTSTARFIRDGNEVEVPADQVALFSSGRRTLIEDSPLLYVGKQGTTLEQSELAGRIAVMEWDHPQRNFQRDALLENGAAAVLAIMPDAVSFNEIRQIRANGAYRLADGPGAATLDGIVTADAATTLLGERYSALKEASARAGFRPVNLGVMATLEATSVEAVVQTHNLVAKLPGKVPDSGAVLIMAHWDHFGMCGKVEGEGEDRICNGAVDNASGLAFLTELAVRLSSGRALDRDVYFVATTAEEWGLLGARAFTRDPPLPLESIVAAFNVDTIGLAPRGEAVAILGEGLTLLDPEVNAIIMRMGRRVEARDFAAQFVTRQDGWALLQSDVPTLMVSSAFARPDLMRRYTKGRYHGPNDEIDEVELGGASQDLLLHLEFVRHFGSISAHPGS</sequence>
<name>A0A844Z7I2_9SPHN</name>
<dbReference type="PANTHER" id="PTHR12147">
    <property type="entry name" value="METALLOPEPTIDASE M28 FAMILY MEMBER"/>
    <property type="match status" value="1"/>
</dbReference>
<dbReference type="Pfam" id="PF04389">
    <property type="entry name" value="Peptidase_M28"/>
    <property type="match status" value="1"/>
</dbReference>
<protein>
    <submittedName>
        <fullName evidence="2">M28 family peptidase</fullName>
    </submittedName>
</protein>
<evidence type="ECO:0000259" key="1">
    <source>
        <dbReference type="Pfam" id="PF04389"/>
    </source>
</evidence>
<dbReference type="EMBL" id="WTYZ01000001">
    <property type="protein sequence ID" value="MXO83768.1"/>
    <property type="molecule type" value="Genomic_DNA"/>
</dbReference>
<feature type="domain" description="Peptidase M28" evidence="1">
    <location>
        <begin position="261"/>
        <end position="461"/>
    </location>
</feature>
<dbReference type="InterPro" id="IPR007484">
    <property type="entry name" value="Peptidase_M28"/>
</dbReference>
<dbReference type="Proteomes" id="UP000460290">
    <property type="component" value="Unassembled WGS sequence"/>
</dbReference>
<organism evidence="2 3">
    <name type="scientific">Pontixanthobacter aestiaquae</name>
    <dbReference type="NCBI Taxonomy" id="1509367"/>
    <lineage>
        <taxon>Bacteria</taxon>
        <taxon>Pseudomonadati</taxon>
        <taxon>Pseudomonadota</taxon>
        <taxon>Alphaproteobacteria</taxon>
        <taxon>Sphingomonadales</taxon>
        <taxon>Erythrobacteraceae</taxon>
        <taxon>Pontixanthobacter</taxon>
    </lineage>
</organism>
<reference evidence="2 3" key="1">
    <citation type="submission" date="2019-12" db="EMBL/GenBank/DDBJ databases">
        <title>Genomic-based taxomic classification of the family Erythrobacteraceae.</title>
        <authorList>
            <person name="Xu L."/>
        </authorList>
    </citation>
    <scope>NUCLEOTIDE SEQUENCE [LARGE SCALE GENOMIC DNA]</scope>
    <source>
        <strain evidence="2 3">KCTC 42006</strain>
    </source>
</reference>
<dbReference type="SUPFAM" id="SSF53187">
    <property type="entry name" value="Zn-dependent exopeptidases"/>
    <property type="match status" value="1"/>
</dbReference>
<comment type="caution">
    <text evidence="2">The sequence shown here is derived from an EMBL/GenBank/DDBJ whole genome shotgun (WGS) entry which is preliminary data.</text>
</comment>
<dbReference type="RefSeq" id="WP_160614093.1">
    <property type="nucleotide sequence ID" value="NZ_JAUFQM010000001.1"/>
</dbReference>
<dbReference type="GO" id="GO:0008235">
    <property type="term" value="F:metalloexopeptidase activity"/>
    <property type="evidence" value="ECO:0007669"/>
    <property type="project" value="InterPro"/>
</dbReference>
<evidence type="ECO:0000313" key="2">
    <source>
        <dbReference type="EMBL" id="MXO83768.1"/>
    </source>
</evidence>
<dbReference type="GO" id="GO:0006508">
    <property type="term" value="P:proteolysis"/>
    <property type="evidence" value="ECO:0007669"/>
    <property type="project" value="InterPro"/>
</dbReference>
<dbReference type="Gene3D" id="3.50.30.30">
    <property type="match status" value="1"/>
</dbReference>
<dbReference type="Gene3D" id="3.40.630.10">
    <property type="entry name" value="Zn peptidases"/>
    <property type="match status" value="1"/>
</dbReference>
<gene>
    <name evidence="2" type="ORF">GRI35_10375</name>
</gene>
<keyword evidence="3" id="KW-1185">Reference proteome</keyword>
<dbReference type="OrthoDB" id="9778250at2"/>
<proteinExistence type="predicted"/>
<dbReference type="AlphaFoldDB" id="A0A844Z7I2"/>
<dbReference type="PANTHER" id="PTHR12147:SF26">
    <property type="entry name" value="PEPTIDASE M28 DOMAIN-CONTAINING PROTEIN"/>
    <property type="match status" value="1"/>
</dbReference>